<dbReference type="InterPro" id="IPR000551">
    <property type="entry name" value="MerR-type_HTH_dom"/>
</dbReference>
<dbReference type="PANTHER" id="PTHR30204:SF67">
    <property type="entry name" value="HTH-TYPE TRANSCRIPTIONAL REGULATOR MLRA-RELATED"/>
    <property type="match status" value="1"/>
</dbReference>
<protein>
    <submittedName>
        <fullName evidence="6">Transcriptional regulator</fullName>
    </submittedName>
</protein>
<organism evidence="6 7">
    <name type="scientific">Methylocucumis oryzae</name>
    <dbReference type="NCBI Taxonomy" id="1632867"/>
    <lineage>
        <taxon>Bacteria</taxon>
        <taxon>Pseudomonadati</taxon>
        <taxon>Pseudomonadota</taxon>
        <taxon>Gammaproteobacteria</taxon>
        <taxon>Methylococcales</taxon>
        <taxon>Methylococcaceae</taxon>
        <taxon>Methylocucumis</taxon>
    </lineage>
</organism>
<evidence type="ECO:0000259" key="5">
    <source>
        <dbReference type="PROSITE" id="PS51332"/>
    </source>
</evidence>
<dbReference type="InterPro" id="IPR003759">
    <property type="entry name" value="Cbl-bd_cap"/>
</dbReference>
<dbReference type="SUPFAM" id="SSF46955">
    <property type="entry name" value="Putative DNA-binding domain"/>
    <property type="match status" value="1"/>
</dbReference>
<dbReference type="InterPro" id="IPR047057">
    <property type="entry name" value="MerR_fam"/>
</dbReference>
<dbReference type="PROSITE" id="PS50937">
    <property type="entry name" value="HTH_MERR_2"/>
    <property type="match status" value="1"/>
</dbReference>
<name>A0A0F3ILF9_9GAMM</name>
<dbReference type="AlphaFoldDB" id="A0A0F3ILF9"/>
<evidence type="ECO:0000259" key="4">
    <source>
        <dbReference type="PROSITE" id="PS50937"/>
    </source>
</evidence>
<gene>
    <name evidence="6" type="ORF">VZ94_05195</name>
</gene>
<dbReference type="PROSITE" id="PS51332">
    <property type="entry name" value="B12_BINDING"/>
    <property type="match status" value="1"/>
</dbReference>
<dbReference type="Pfam" id="PF02607">
    <property type="entry name" value="B12-binding_2"/>
    <property type="match status" value="1"/>
</dbReference>
<dbReference type="GO" id="GO:0046872">
    <property type="term" value="F:metal ion binding"/>
    <property type="evidence" value="ECO:0007669"/>
    <property type="project" value="InterPro"/>
</dbReference>
<proteinExistence type="predicted"/>
<keyword evidence="2" id="KW-0238">DNA-binding</keyword>
<dbReference type="PANTHER" id="PTHR30204">
    <property type="entry name" value="REDOX-CYCLING DRUG-SENSING TRANSCRIPTIONAL ACTIVATOR SOXR"/>
    <property type="match status" value="1"/>
</dbReference>
<evidence type="ECO:0000313" key="6">
    <source>
        <dbReference type="EMBL" id="KJV07353.1"/>
    </source>
</evidence>
<sequence length="326" mass="36276">MSNMNDDSARYLISTVSKRSGVKSDLVRAWERRYQAVTPTRTTGGHRVYSDLDIARLKLLNQATNKGHSISQIAQYSIDELKNLLKDGTETEAEPLLPKLSNNETANIAERYIEKCYAAVLAFDARALELHFENALVELGTEVFIEHLLTPLLTIIGERWRIGELRPVHEHMASAIIRSLTYILRNNNPAPKGACRMVVSTPIGQLHELGALLAAIIAELKGWQVTYLGANLPAEEIAAAVKYTHATAVTISISFADDDLLLHKEIRKLKKLLGNDVSLIVGGRAAGHYQPLLNEVGVINIENYDHFRHILMDLEANKTNQDNAKQ</sequence>
<dbReference type="GO" id="GO:0003700">
    <property type="term" value="F:DNA-binding transcription factor activity"/>
    <property type="evidence" value="ECO:0007669"/>
    <property type="project" value="InterPro"/>
</dbReference>
<dbReference type="InterPro" id="IPR036594">
    <property type="entry name" value="Meth_synthase_dom"/>
</dbReference>
<dbReference type="Pfam" id="PF13411">
    <property type="entry name" value="MerR_1"/>
    <property type="match status" value="1"/>
</dbReference>
<dbReference type="Pfam" id="PF02310">
    <property type="entry name" value="B12-binding"/>
    <property type="match status" value="1"/>
</dbReference>
<keyword evidence="3" id="KW-0804">Transcription</keyword>
<evidence type="ECO:0000256" key="3">
    <source>
        <dbReference type="ARBA" id="ARBA00023163"/>
    </source>
</evidence>
<evidence type="ECO:0000256" key="2">
    <source>
        <dbReference type="ARBA" id="ARBA00023125"/>
    </source>
</evidence>
<dbReference type="SUPFAM" id="SSF52242">
    <property type="entry name" value="Cobalamin (vitamin B12)-binding domain"/>
    <property type="match status" value="1"/>
</dbReference>
<dbReference type="InterPro" id="IPR036724">
    <property type="entry name" value="Cobalamin-bd_sf"/>
</dbReference>
<feature type="domain" description="HTH merR-type" evidence="4">
    <location>
        <begin position="10"/>
        <end position="79"/>
    </location>
</feature>
<dbReference type="Gene3D" id="3.40.50.280">
    <property type="entry name" value="Cobalamin-binding domain"/>
    <property type="match status" value="1"/>
</dbReference>
<evidence type="ECO:0000313" key="7">
    <source>
        <dbReference type="Proteomes" id="UP000033684"/>
    </source>
</evidence>
<accession>A0A0F3ILF9</accession>
<dbReference type="GO" id="GO:0003677">
    <property type="term" value="F:DNA binding"/>
    <property type="evidence" value="ECO:0007669"/>
    <property type="project" value="UniProtKB-KW"/>
</dbReference>
<keyword evidence="1" id="KW-0805">Transcription regulation</keyword>
<evidence type="ECO:0000256" key="1">
    <source>
        <dbReference type="ARBA" id="ARBA00023015"/>
    </source>
</evidence>
<dbReference type="InterPro" id="IPR006158">
    <property type="entry name" value="Cobalamin-bd"/>
</dbReference>
<reference evidence="7" key="1">
    <citation type="submission" date="2015-03" db="EMBL/GenBank/DDBJ databases">
        <title>Draft genome sequence of a novel methanotroph (Sn10-6) isolated from flooded ricefield rhizosphere in India.</title>
        <authorList>
            <person name="Pandit P.S."/>
            <person name="Pore S.D."/>
            <person name="Arora P."/>
            <person name="Kapse N.G."/>
            <person name="Dhakephalkar P.K."/>
            <person name="Rahalkar M.C."/>
        </authorList>
    </citation>
    <scope>NUCLEOTIDE SEQUENCE [LARGE SCALE GENOMIC DNA]</scope>
    <source>
        <strain evidence="7">Sn10-6</strain>
    </source>
</reference>
<dbReference type="OrthoDB" id="9800334at2"/>
<dbReference type="Gene3D" id="1.10.1240.10">
    <property type="entry name" value="Methionine synthase domain"/>
    <property type="match status" value="1"/>
</dbReference>
<feature type="domain" description="B12-binding" evidence="5">
    <location>
        <begin position="194"/>
        <end position="321"/>
    </location>
</feature>
<dbReference type="CDD" id="cd01104">
    <property type="entry name" value="HTH_MlrA-CarA"/>
    <property type="match status" value="1"/>
</dbReference>
<dbReference type="Proteomes" id="UP000033684">
    <property type="component" value="Unassembled WGS sequence"/>
</dbReference>
<dbReference type="PATRIC" id="fig|1632867.3.peg.4371"/>
<dbReference type="GO" id="GO:0031419">
    <property type="term" value="F:cobalamin binding"/>
    <property type="evidence" value="ECO:0007669"/>
    <property type="project" value="InterPro"/>
</dbReference>
<comment type="caution">
    <text evidence="6">The sequence shown here is derived from an EMBL/GenBank/DDBJ whole genome shotgun (WGS) entry which is preliminary data.</text>
</comment>
<dbReference type="Gene3D" id="1.10.1660.10">
    <property type="match status" value="1"/>
</dbReference>
<dbReference type="SMART" id="SM00422">
    <property type="entry name" value="HTH_MERR"/>
    <property type="match status" value="1"/>
</dbReference>
<keyword evidence="7" id="KW-1185">Reference proteome</keyword>
<dbReference type="EMBL" id="LAJX01000045">
    <property type="protein sequence ID" value="KJV07353.1"/>
    <property type="molecule type" value="Genomic_DNA"/>
</dbReference>
<dbReference type="InterPro" id="IPR009061">
    <property type="entry name" value="DNA-bd_dom_put_sf"/>
</dbReference>
<dbReference type="CDD" id="cd02065">
    <property type="entry name" value="B12-binding_like"/>
    <property type="match status" value="1"/>
</dbReference>
<reference evidence="6 7" key="2">
    <citation type="journal article" date="2016" name="Microb. Ecol.">
        <title>Genome Characteristics of a Novel Type I Methanotroph (Sn10-6) Isolated from a Flooded Indian Rice Field.</title>
        <authorList>
            <person name="Rahalkar M.C."/>
            <person name="Pandit P.S."/>
            <person name="Dhakephalkar P.K."/>
            <person name="Pore S."/>
            <person name="Arora P."/>
            <person name="Kapse N."/>
        </authorList>
    </citation>
    <scope>NUCLEOTIDE SEQUENCE [LARGE SCALE GENOMIC DNA]</scope>
    <source>
        <strain evidence="6 7">Sn10-6</strain>
    </source>
</reference>